<evidence type="ECO:0000313" key="1">
    <source>
        <dbReference type="EMBL" id="AWL09848.1"/>
    </source>
</evidence>
<sequence>MIKDWVLLGTSENGIDLEMQKSMLSESYEIPAIVVNKKISPYNLGVFELYVHQNHIDQAKLAIVETKN</sequence>
<evidence type="ECO:0000313" key="2">
    <source>
        <dbReference type="Proteomes" id="UP000245468"/>
    </source>
</evidence>
<name>A0A2S2DWS6_9BACT</name>
<gene>
    <name evidence="1" type="ORF">HME7025_01999</name>
</gene>
<accession>A0A2S2DWS6</accession>
<dbReference type="EMBL" id="CP029346">
    <property type="protein sequence ID" value="AWL09848.1"/>
    <property type="molecule type" value="Genomic_DNA"/>
</dbReference>
<proteinExistence type="predicted"/>
<reference evidence="2" key="1">
    <citation type="submission" date="2018-05" db="EMBL/GenBank/DDBJ databases">
        <title>Pseudarcicella sp. HME7025 Genome sequencing and assembly.</title>
        <authorList>
            <person name="Kim H."/>
            <person name="Kang H."/>
            <person name="Joh K."/>
        </authorList>
    </citation>
    <scope>NUCLEOTIDE SEQUENCE [LARGE SCALE GENOMIC DNA]</scope>
    <source>
        <strain evidence="2">HME7025</strain>
    </source>
</reference>
<evidence type="ECO:0008006" key="3">
    <source>
        <dbReference type="Google" id="ProtNLM"/>
    </source>
</evidence>
<dbReference type="AlphaFoldDB" id="A0A2S2DWS6"/>
<dbReference type="Proteomes" id="UP000245468">
    <property type="component" value="Chromosome"/>
</dbReference>
<dbReference type="KEGG" id="psez:HME7025_01999"/>
<organism evidence="1 2">
    <name type="scientific">Aquirufa nivalisilvae</name>
    <dbReference type="NCBI Taxonomy" id="2516557"/>
    <lineage>
        <taxon>Bacteria</taxon>
        <taxon>Pseudomonadati</taxon>
        <taxon>Bacteroidota</taxon>
        <taxon>Cytophagia</taxon>
        <taxon>Cytophagales</taxon>
        <taxon>Flectobacillaceae</taxon>
        <taxon>Aquirufa</taxon>
    </lineage>
</organism>
<keyword evidence="2" id="KW-1185">Reference proteome</keyword>
<dbReference type="RefSeq" id="WP_109323526.1">
    <property type="nucleotide sequence ID" value="NZ_CP029346.1"/>
</dbReference>
<dbReference type="OrthoDB" id="1467917at2"/>
<protein>
    <recommendedName>
        <fullName evidence="3">DUF2007 domain-containing protein</fullName>
    </recommendedName>
</protein>